<evidence type="ECO:0000256" key="2">
    <source>
        <dbReference type="ARBA" id="ARBA00023172"/>
    </source>
</evidence>
<evidence type="ECO:0000259" key="3">
    <source>
        <dbReference type="Pfam" id="PF13102"/>
    </source>
</evidence>
<dbReference type="InterPro" id="IPR035386">
    <property type="entry name" value="Arm-DNA-bind_5"/>
</dbReference>
<dbReference type="InterPro" id="IPR010998">
    <property type="entry name" value="Integrase_recombinase_N"/>
</dbReference>
<evidence type="ECO:0000259" key="4">
    <source>
        <dbReference type="Pfam" id="PF17293"/>
    </source>
</evidence>
<dbReference type="InterPro" id="IPR025269">
    <property type="entry name" value="SAM-like_dom"/>
</dbReference>
<dbReference type="InterPro" id="IPR013762">
    <property type="entry name" value="Integrase-like_cat_sf"/>
</dbReference>
<dbReference type="Gene3D" id="1.10.150.130">
    <property type="match status" value="1"/>
</dbReference>
<feature type="domain" description="Phage integrase SAM-like" evidence="3">
    <location>
        <begin position="145"/>
        <end position="212"/>
    </location>
</feature>
<sequence length="397" mass="45942">MGQQIFINEMSATFNLRKPKANKPTNVYLVCRVQGKQVKLSTGIKVYPEHWNKSKQEAYISFRLSELDNRNNEIANNKINELKAYFSEYKKYLCDNPDKLDSCLEILKGRIYKDNTSRRMIKTQDISATTRMQHIIVERIDIEDSSKTEQTRAIKRLASFLKENKISDSWDNMNCDTLNKFQNYLISENKSPNTIRNYFAHIQTLLRLANKRADIPFKWSDSNIDSFDVIKDKTNKTKRNEKKVALTIEQVKDIYNYTLKGRNATKETEIKDMFVLQCLVGQRISDMSKFLNGEYELDTEHNTISIIQQKTGELAIIPLFDEAKEILAKYKDGLKYPEILERKGSPTYNRAIKAICKDVGLNEEIEYQEQKGANVGILKAPLCARKGCIVNISLARD</sequence>
<dbReference type="GO" id="GO:0015074">
    <property type="term" value="P:DNA integration"/>
    <property type="evidence" value="ECO:0007669"/>
    <property type="project" value="InterPro"/>
</dbReference>
<dbReference type="GO" id="GO:0006310">
    <property type="term" value="P:DNA recombination"/>
    <property type="evidence" value="ECO:0007669"/>
    <property type="project" value="UniProtKB-KW"/>
</dbReference>
<dbReference type="RefSeq" id="WP_052349864.1">
    <property type="nucleotide sequence ID" value="NZ_AUAE01000031.1"/>
</dbReference>
<dbReference type="Gene3D" id="1.10.443.10">
    <property type="entry name" value="Intergrase catalytic core"/>
    <property type="match status" value="1"/>
</dbReference>
<feature type="domain" description="Arm DNA-binding" evidence="4">
    <location>
        <begin position="17"/>
        <end position="80"/>
    </location>
</feature>
<protein>
    <recommendedName>
        <fullName evidence="7">Core-binding (CB) domain-containing protein</fullName>
    </recommendedName>
</protein>
<dbReference type="HOGENOM" id="CLU_033139_2_3_10"/>
<dbReference type="Proteomes" id="UP000033035">
    <property type="component" value="Unassembled WGS sequence"/>
</dbReference>
<reference evidence="5 6" key="1">
    <citation type="submission" date="2013-04" db="EMBL/GenBank/DDBJ databases">
        <title>The Genome Sequence of Parabacteroides gordonii DSM 23371.</title>
        <authorList>
            <consortium name="The Broad Institute Genomics Platform"/>
            <person name="Earl A."/>
            <person name="Ward D."/>
            <person name="Feldgarden M."/>
            <person name="Gevers D."/>
            <person name="Martens E."/>
            <person name="Sakamoto M."/>
            <person name="Benno Y."/>
            <person name="Suzuki N."/>
            <person name="Matsunaga N."/>
            <person name="Koshihara K."/>
            <person name="Seki M."/>
            <person name="Komiya H."/>
            <person name="Walker B."/>
            <person name="Young S."/>
            <person name="Zeng Q."/>
            <person name="Gargeya S."/>
            <person name="Fitzgerald M."/>
            <person name="Haas B."/>
            <person name="Abouelleil A."/>
            <person name="Allen A.W."/>
            <person name="Alvarado L."/>
            <person name="Arachchi H.M."/>
            <person name="Berlin A.M."/>
            <person name="Chapman S.B."/>
            <person name="Gainer-Dewar J."/>
            <person name="Goldberg J."/>
            <person name="Griggs A."/>
            <person name="Gujja S."/>
            <person name="Hansen M."/>
            <person name="Howarth C."/>
            <person name="Imamovic A."/>
            <person name="Ireland A."/>
            <person name="Larimer J."/>
            <person name="McCowan C."/>
            <person name="Murphy C."/>
            <person name="Pearson M."/>
            <person name="Poon T.W."/>
            <person name="Priest M."/>
            <person name="Roberts A."/>
            <person name="Saif S."/>
            <person name="Shea T."/>
            <person name="Sisk P."/>
            <person name="Sykes S."/>
            <person name="Wortman J."/>
            <person name="Nusbaum C."/>
            <person name="Birren B."/>
        </authorList>
    </citation>
    <scope>NUCLEOTIDE SEQUENCE [LARGE SCALE GENOMIC DNA]</scope>
    <source>
        <strain evidence="5 6">MS-1</strain>
    </source>
</reference>
<dbReference type="Pfam" id="PF17293">
    <property type="entry name" value="Arm-DNA-bind_5"/>
    <property type="match status" value="1"/>
</dbReference>
<proteinExistence type="predicted"/>
<accession>A0A0F5JDL8</accession>
<keyword evidence="1" id="KW-0238">DNA-binding</keyword>
<dbReference type="EMBL" id="AQHW01000015">
    <property type="protein sequence ID" value="KKB55527.1"/>
    <property type="molecule type" value="Genomic_DNA"/>
</dbReference>
<dbReference type="SUPFAM" id="SSF56349">
    <property type="entry name" value="DNA breaking-rejoining enzymes"/>
    <property type="match status" value="1"/>
</dbReference>
<dbReference type="Pfam" id="PF13102">
    <property type="entry name" value="Phage_int_SAM_5"/>
    <property type="match status" value="1"/>
</dbReference>
<evidence type="ECO:0008006" key="7">
    <source>
        <dbReference type="Google" id="ProtNLM"/>
    </source>
</evidence>
<keyword evidence="6" id="KW-1185">Reference proteome</keyword>
<evidence type="ECO:0000313" key="5">
    <source>
        <dbReference type="EMBL" id="KKB55527.1"/>
    </source>
</evidence>
<dbReference type="STRING" id="1203610.HMPREF1536_02998"/>
<evidence type="ECO:0000256" key="1">
    <source>
        <dbReference type="ARBA" id="ARBA00023125"/>
    </source>
</evidence>
<dbReference type="GO" id="GO:0003677">
    <property type="term" value="F:DNA binding"/>
    <property type="evidence" value="ECO:0007669"/>
    <property type="project" value="UniProtKB-KW"/>
</dbReference>
<dbReference type="PATRIC" id="fig|1203610.3.peg.3065"/>
<keyword evidence="2" id="KW-0233">DNA recombination</keyword>
<dbReference type="AlphaFoldDB" id="A0A0F5JDL8"/>
<dbReference type="InterPro" id="IPR011010">
    <property type="entry name" value="DNA_brk_join_enz"/>
</dbReference>
<name>A0A0F5JDL8_9BACT</name>
<organism evidence="5 6">
    <name type="scientific">Parabacteroides gordonii MS-1 = DSM 23371</name>
    <dbReference type="NCBI Taxonomy" id="1203610"/>
    <lineage>
        <taxon>Bacteria</taxon>
        <taxon>Pseudomonadati</taxon>
        <taxon>Bacteroidota</taxon>
        <taxon>Bacteroidia</taxon>
        <taxon>Bacteroidales</taxon>
        <taxon>Tannerellaceae</taxon>
        <taxon>Parabacteroides</taxon>
    </lineage>
</organism>
<comment type="caution">
    <text evidence="5">The sequence shown here is derived from an EMBL/GenBank/DDBJ whole genome shotgun (WGS) entry which is preliminary data.</text>
</comment>
<gene>
    <name evidence="5" type="ORF">HMPREF1536_02998</name>
</gene>
<evidence type="ECO:0000313" key="6">
    <source>
        <dbReference type="Proteomes" id="UP000033035"/>
    </source>
</evidence>